<feature type="compositionally biased region" description="Basic residues" evidence="1">
    <location>
        <begin position="63"/>
        <end position="77"/>
    </location>
</feature>
<accession>A0A9D3YF33</accession>
<name>A0A9D3YF33_DREPO</name>
<protein>
    <submittedName>
        <fullName evidence="2">Uncharacterized protein</fullName>
    </submittedName>
</protein>
<reference evidence="2" key="1">
    <citation type="journal article" date="2019" name="bioRxiv">
        <title>The Genome of the Zebra Mussel, Dreissena polymorpha: A Resource for Invasive Species Research.</title>
        <authorList>
            <person name="McCartney M.A."/>
            <person name="Auch B."/>
            <person name="Kono T."/>
            <person name="Mallez S."/>
            <person name="Zhang Y."/>
            <person name="Obille A."/>
            <person name="Becker A."/>
            <person name="Abrahante J.E."/>
            <person name="Garbe J."/>
            <person name="Badalamenti J.P."/>
            <person name="Herman A."/>
            <person name="Mangelson H."/>
            <person name="Liachko I."/>
            <person name="Sullivan S."/>
            <person name="Sone E.D."/>
            <person name="Koren S."/>
            <person name="Silverstein K.A.T."/>
            <person name="Beckman K.B."/>
            <person name="Gohl D.M."/>
        </authorList>
    </citation>
    <scope>NUCLEOTIDE SEQUENCE</scope>
    <source>
        <strain evidence="2">Duluth1</strain>
        <tissue evidence="2">Whole animal</tissue>
    </source>
</reference>
<dbReference type="Proteomes" id="UP000828390">
    <property type="component" value="Unassembled WGS sequence"/>
</dbReference>
<gene>
    <name evidence="2" type="ORF">DPMN_086213</name>
</gene>
<organism evidence="2 3">
    <name type="scientific">Dreissena polymorpha</name>
    <name type="common">Zebra mussel</name>
    <name type="synonym">Mytilus polymorpha</name>
    <dbReference type="NCBI Taxonomy" id="45954"/>
    <lineage>
        <taxon>Eukaryota</taxon>
        <taxon>Metazoa</taxon>
        <taxon>Spiralia</taxon>
        <taxon>Lophotrochozoa</taxon>
        <taxon>Mollusca</taxon>
        <taxon>Bivalvia</taxon>
        <taxon>Autobranchia</taxon>
        <taxon>Heteroconchia</taxon>
        <taxon>Euheterodonta</taxon>
        <taxon>Imparidentia</taxon>
        <taxon>Neoheterodontei</taxon>
        <taxon>Myida</taxon>
        <taxon>Dreissenoidea</taxon>
        <taxon>Dreissenidae</taxon>
        <taxon>Dreissena</taxon>
    </lineage>
</organism>
<feature type="compositionally biased region" description="Low complexity" evidence="1">
    <location>
        <begin position="78"/>
        <end position="98"/>
    </location>
</feature>
<evidence type="ECO:0000256" key="1">
    <source>
        <dbReference type="SAM" id="MobiDB-lite"/>
    </source>
</evidence>
<dbReference type="AlphaFoldDB" id="A0A9D3YF33"/>
<proteinExistence type="predicted"/>
<comment type="caution">
    <text evidence="2">The sequence shown here is derived from an EMBL/GenBank/DDBJ whole genome shotgun (WGS) entry which is preliminary data.</text>
</comment>
<sequence>MASAIRRSLPKDVDHGALALHQSTSDHKAPAILRSLSGDVTGHDMTGPVIGQRGPVRSPVHGNGHRSWHRSPVRRSRSSSSDFSSSSWSSKDSSSSTSCHHRYNRIDIGHALLH</sequence>
<evidence type="ECO:0000313" key="3">
    <source>
        <dbReference type="Proteomes" id="UP000828390"/>
    </source>
</evidence>
<keyword evidence="3" id="KW-1185">Reference proteome</keyword>
<feature type="region of interest" description="Disordered" evidence="1">
    <location>
        <begin position="1"/>
        <end position="101"/>
    </location>
</feature>
<dbReference type="EMBL" id="JAIWYP010000016">
    <property type="protein sequence ID" value="KAH3698667.1"/>
    <property type="molecule type" value="Genomic_DNA"/>
</dbReference>
<evidence type="ECO:0000313" key="2">
    <source>
        <dbReference type="EMBL" id="KAH3698667.1"/>
    </source>
</evidence>
<reference evidence="2" key="2">
    <citation type="submission" date="2020-11" db="EMBL/GenBank/DDBJ databases">
        <authorList>
            <person name="McCartney M.A."/>
            <person name="Auch B."/>
            <person name="Kono T."/>
            <person name="Mallez S."/>
            <person name="Becker A."/>
            <person name="Gohl D.M."/>
            <person name="Silverstein K.A.T."/>
            <person name="Koren S."/>
            <person name="Bechman K.B."/>
            <person name="Herman A."/>
            <person name="Abrahante J.E."/>
            <person name="Garbe J."/>
        </authorList>
    </citation>
    <scope>NUCLEOTIDE SEQUENCE</scope>
    <source>
        <strain evidence="2">Duluth1</strain>
        <tissue evidence="2">Whole animal</tissue>
    </source>
</reference>